<evidence type="ECO:0000313" key="1">
    <source>
        <dbReference type="EMBL" id="VFJ43426.1"/>
    </source>
</evidence>
<gene>
    <name evidence="1" type="ORF">BECKFM1743A_GA0114220_1000816</name>
    <name evidence="3" type="ORF">BECKFM1743B_GA0114221_1000413</name>
    <name evidence="2" type="ORF">BECKFM1743C_GA0114222_1000418</name>
</gene>
<dbReference type="EMBL" id="CAADFL010000004">
    <property type="protein sequence ID" value="VFK05758.1"/>
    <property type="molecule type" value="Genomic_DNA"/>
</dbReference>
<dbReference type="AlphaFoldDB" id="A0A450RXZ1"/>
<evidence type="ECO:0000313" key="2">
    <source>
        <dbReference type="EMBL" id="VFJ43867.1"/>
    </source>
</evidence>
<dbReference type="EMBL" id="CAADEZ010000008">
    <property type="protein sequence ID" value="VFJ43426.1"/>
    <property type="molecule type" value="Genomic_DNA"/>
</dbReference>
<reference evidence="2" key="1">
    <citation type="submission" date="2019-02" db="EMBL/GenBank/DDBJ databases">
        <authorList>
            <person name="Gruber-Vodicka R. H."/>
            <person name="Seah K. B. B."/>
        </authorList>
    </citation>
    <scope>NUCLEOTIDE SEQUENCE</scope>
    <source>
        <strain evidence="1">BECK_BZ163</strain>
        <strain evidence="3">BECK_BZ164</strain>
        <strain evidence="2">BECK_BZ165</strain>
    </source>
</reference>
<sequence>MKEKDMVLAVAMEGTPHVPCGMARLLIETDDDLVSILTPRGPAENGVTRKKFDDLANQGFATWLSRRKQGVEVQKDWYALYLQKELADALGSFNEALDLSLQPVDRQAESPRRLVLVPNSLEEMREKGWVIILGTSERLWRFRKEWAEKLRMLNHADNLRYLQTGKTDLSDDLQEKKELLDAIEERARFGLYCADPKITSVSYLNFTLELGLVMMRHRDPDTCYRIYKYNVERDFPRMSWDEFKKQITELQETHFVSFKDFQTPQFPERSSEKRPASDGKKELLVDKKAEKNRLWL</sequence>
<name>A0A450RXZ1_9GAMM</name>
<organism evidence="2">
    <name type="scientific">Candidatus Kentrum sp. FM</name>
    <dbReference type="NCBI Taxonomy" id="2126340"/>
    <lineage>
        <taxon>Bacteria</taxon>
        <taxon>Pseudomonadati</taxon>
        <taxon>Pseudomonadota</taxon>
        <taxon>Gammaproteobacteria</taxon>
        <taxon>Candidatus Kentrum</taxon>
    </lineage>
</organism>
<proteinExistence type="predicted"/>
<protein>
    <submittedName>
        <fullName evidence="2">Uncharacterized protein</fullName>
    </submittedName>
</protein>
<accession>A0A450RXZ1</accession>
<dbReference type="EMBL" id="CAADFA010000004">
    <property type="protein sequence ID" value="VFJ43867.1"/>
    <property type="molecule type" value="Genomic_DNA"/>
</dbReference>
<evidence type="ECO:0000313" key="3">
    <source>
        <dbReference type="EMBL" id="VFK05758.1"/>
    </source>
</evidence>